<name>A0A075NV74_9ALTE</name>
<gene>
    <name evidence="1" type="primary">smg</name>
    <name evidence="3" type="ORF">DCW74_10015</name>
    <name evidence="4" type="ORF">DEB45_14855</name>
    <name evidence="2" type="ORF">EP13_00115</name>
</gene>
<organism evidence="2 5">
    <name type="scientific">Alteromonas australica</name>
    <dbReference type="NCBI Taxonomy" id="589873"/>
    <lineage>
        <taxon>Bacteria</taxon>
        <taxon>Pseudomonadati</taxon>
        <taxon>Pseudomonadota</taxon>
        <taxon>Gammaproteobacteria</taxon>
        <taxon>Alteromonadales</taxon>
        <taxon>Alteromonadaceae</taxon>
        <taxon>Alteromonas/Salinimonas group</taxon>
        <taxon>Alteromonas</taxon>
    </lineage>
</organism>
<dbReference type="Proteomes" id="UP000056090">
    <property type="component" value="Chromosome"/>
</dbReference>
<dbReference type="KEGG" id="aaus:EP12_00115"/>
<dbReference type="RefSeq" id="WP_044055419.1">
    <property type="nucleotide sequence ID" value="NZ_CAJXAX010000006.1"/>
</dbReference>
<accession>A0A075NV74</accession>
<evidence type="ECO:0000313" key="6">
    <source>
        <dbReference type="Proteomes" id="UP000263517"/>
    </source>
</evidence>
<dbReference type="STRING" id="589873.EP12_00115"/>
<reference evidence="2 5" key="1">
    <citation type="submission" date="2014-06" db="EMBL/GenBank/DDBJ databases">
        <title>Genomes of Alteromonas australica, a world apart.</title>
        <authorList>
            <person name="Gonzaga A."/>
            <person name="Lopez-Perez M."/>
            <person name="Rodriguez-Valera F."/>
        </authorList>
    </citation>
    <scope>NUCLEOTIDE SEQUENCE [LARGE SCALE GENOMIC DNA]</scope>
    <source>
        <strain evidence="2 5">H 17</strain>
    </source>
</reference>
<dbReference type="Proteomes" id="UP000264779">
    <property type="component" value="Unassembled WGS sequence"/>
</dbReference>
<evidence type="ECO:0000313" key="2">
    <source>
        <dbReference type="EMBL" id="AIF97223.1"/>
    </source>
</evidence>
<dbReference type="AlphaFoldDB" id="A0A075NV74"/>
<evidence type="ECO:0000313" key="5">
    <source>
        <dbReference type="Proteomes" id="UP000056090"/>
    </source>
</evidence>
<proteinExistence type="inferred from homology"/>
<dbReference type="KEGG" id="aal:EP13_00115"/>
<dbReference type="HAMAP" id="MF_00598">
    <property type="entry name" value="Smg"/>
    <property type="match status" value="1"/>
</dbReference>
<dbReference type="OrthoDB" id="9788984at2"/>
<reference evidence="6 7" key="2">
    <citation type="journal article" date="2018" name="Nat. Biotechnol.">
        <title>A standardized bacterial taxonomy based on genome phylogeny substantially revises the tree of life.</title>
        <authorList>
            <person name="Parks D.H."/>
            <person name="Chuvochina M."/>
            <person name="Waite D.W."/>
            <person name="Rinke C."/>
            <person name="Skarshewski A."/>
            <person name="Chaumeil P.A."/>
            <person name="Hugenholtz P."/>
        </authorList>
    </citation>
    <scope>NUCLEOTIDE SEQUENCE [LARGE SCALE GENOMIC DNA]</scope>
    <source>
        <strain evidence="4">UBA11621</strain>
        <strain evidence="3">UBA11978</strain>
    </source>
</reference>
<dbReference type="PANTHER" id="PTHR38692:SF1">
    <property type="entry name" value="PROTEIN SMG"/>
    <property type="match status" value="1"/>
</dbReference>
<dbReference type="EMBL" id="CP008849">
    <property type="protein sequence ID" value="AIF97223.1"/>
    <property type="molecule type" value="Genomic_DNA"/>
</dbReference>
<evidence type="ECO:0000313" key="4">
    <source>
        <dbReference type="EMBL" id="HBU52529.1"/>
    </source>
</evidence>
<dbReference type="eggNOG" id="COG2922">
    <property type="taxonomic scope" value="Bacteria"/>
</dbReference>
<evidence type="ECO:0000256" key="1">
    <source>
        <dbReference type="HAMAP-Rule" id="MF_00598"/>
    </source>
</evidence>
<evidence type="ECO:0000313" key="3">
    <source>
        <dbReference type="EMBL" id="HAW76053.1"/>
    </source>
</evidence>
<sequence length="158" mass="18546">MFDILMYLFENFIHSETEIRVDQDELTEELVRAGFHHDEIYKALAWLEKLAALQETDINPYFCKGISTSLSRIYTHEEQMRLDVECRGFLLFLEQVAVLDASTREMVIDRVMEIDSTEFCLEDLKWVVLMVLFNVPGKEKAYAQMEDLLFDEPDGVLH</sequence>
<comment type="similarity">
    <text evidence="1">Belongs to the Smg family.</text>
</comment>
<evidence type="ECO:0000313" key="7">
    <source>
        <dbReference type="Proteomes" id="UP000264779"/>
    </source>
</evidence>
<dbReference type="EMBL" id="DNAN01000355">
    <property type="protein sequence ID" value="HAW76053.1"/>
    <property type="molecule type" value="Genomic_DNA"/>
</dbReference>
<protein>
    <recommendedName>
        <fullName evidence="1">Protein Smg homolog</fullName>
    </recommendedName>
</protein>
<dbReference type="NCBIfam" id="NF002897">
    <property type="entry name" value="PRK03430.1"/>
    <property type="match status" value="1"/>
</dbReference>
<dbReference type="PANTHER" id="PTHR38692">
    <property type="entry name" value="PROTEIN SMG"/>
    <property type="match status" value="1"/>
</dbReference>
<dbReference type="Pfam" id="PF04361">
    <property type="entry name" value="DUF494"/>
    <property type="match status" value="1"/>
</dbReference>
<dbReference type="PATRIC" id="fig|589873.4.peg.27"/>
<dbReference type="Proteomes" id="UP000263517">
    <property type="component" value="Unassembled WGS sequence"/>
</dbReference>
<keyword evidence="5" id="KW-1185">Reference proteome</keyword>
<dbReference type="EMBL" id="DONK01000230">
    <property type="protein sequence ID" value="HBU52529.1"/>
    <property type="molecule type" value="Genomic_DNA"/>
</dbReference>
<dbReference type="GeneID" id="78253353"/>
<dbReference type="InterPro" id="IPR007456">
    <property type="entry name" value="Smg"/>
</dbReference>